<reference evidence="4" key="2">
    <citation type="submission" date="2021-03" db="EMBL/GenBank/DDBJ databases">
        <authorList>
            <person name="Artuso I."/>
            <person name="Turrini P."/>
            <person name="Pirolo M."/>
            <person name="Lugli G.A."/>
            <person name="Ventura M."/>
            <person name="Visca P."/>
        </authorList>
    </citation>
    <scope>NUCLEOTIDE SEQUENCE</scope>
    <source>
        <strain evidence="4">LMG 26462</strain>
    </source>
</reference>
<feature type="domain" description="Coenzyme F420 hydrogenase/dehydrogenase beta subunit C-terminal" evidence="3">
    <location>
        <begin position="171"/>
        <end position="337"/>
    </location>
</feature>
<gene>
    <name evidence="4" type="ORF">J1C56_07875</name>
</gene>
<dbReference type="AlphaFoldDB" id="A0A9X1A987"/>
<sequence length="423" mass="46549">MRVAERVEDVVERGLCTGCGACASLLGNDVLGMDLSPQGFMRPRRLRPLNNAEQSAVMQVCTGRRQPGPVPDAAAPHRIFGPILHLAKGHATDREIRFKSATGGVLTALAVYLVESGEVDGILQVGVSANNPLENEVRFNTTRDEIVACAGSRYGPTAPLRDISAALDSGRRFAFIGKPCDVATLRNLARVDPRVELQIPYMLAMFCGGNPSIAATYNIVRRFGEDHRDVAEFRYRGHGWPGPTYLRTRQGKEHSQTYDETWFSNLTYELMFRCKICADGTGEHADVVAGDCWVMDSGKPSHREAGDGWNMHIARTDRGRQLVEDAVVAGYLHEEPFTVAELEAMHDDHGTKKRSVLWRLAGLVLTAQPFPDHGALRVVQAGLAASWRERWTALRGTLARSLKRRNRESPVTSGTFAPDTTTS</sequence>
<dbReference type="PANTHER" id="PTHR31332:SF0">
    <property type="entry name" value="7-HYDROXYMETHYL CHLOROPHYLL A REDUCTASE, CHLOROPLASTIC"/>
    <property type="match status" value="1"/>
</dbReference>
<dbReference type="EMBL" id="JAFLWW010000002">
    <property type="protein sequence ID" value="MBT1155510.1"/>
    <property type="molecule type" value="Genomic_DNA"/>
</dbReference>
<keyword evidence="5" id="KW-1185">Reference proteome</keyword>
<evidence type="ECO:0000256" key="1">
    <source>
        <dbReference type="SAM" id="MobiDB-lite"/>
    </source>
</evidence>
<dbReference type="GO" id="GO:0090415">
    <property type="term" value="F:7-hydroxymethyl chlorophyll a reductase activity"/>
    <property type="evidence" value="ECO:0007669"/>
    <property type="project" value="TreeGrafter"/>
</dbReference>
<evidence type="ECO:0000313" key="5">
    <source>
        <dbReference type="Proteomes" id="UP001138921"/>
    </source>
</evidence>
<dbReference type="InterPro" id="IPR007525">
    <property type="entry name" value="FrhB_FdhB_C"/>
</dbReference>
<dbReference type="InterPro" id="IPR045220">
    <property type="entry name" value="FRHB/FDHB/HCAR-like"/>
</dbReference>
<dbReference type="Proteomes" id="UP001138921">
    <property type="component" value="Unassembled WGS sequence"/>
</dbReference>
<proteinExistence type="predicted"/>
<dbReference type="RefSeq" id="WP_214387650.1">
    <property type="nucleotide sequence ID" value="NZ_JAFLWW010000002.1"/>
</dbReference>
<dbReference type="Pfam" id="PF04432">
    <property type="entry name" value="FrhB_FdhB_C"/>
    <property type="match status" value="1"/>
</dbReference>
<comment type="caution">
    <text evidence="4">The sequence shown here is derived from an EMBL/GenBank/DDBJ whole genome shotgun (WGS) entry which is preliminary data.</text>
</comment>
<evidence type="ECO:0000259" key="2">
    <source>
        <dbReference type="Pfam" id="PF04422"/>
    </source>
</evidence>
<feature type="compositionally biased region" description="Polar residues" evidence="1">
    <location>
        <begin position="409"/>
        <end position="423"/>
    </location>
</feature>
<dbReference type="Pfam" id="PF04422">
    <property type="entry name" value="FrhB_FdhB_N"/>
    <property type="match status" value="1"/>
</dbReference>
<evidence type="ECO:0000259" key="3">
    <source>
        <dbReference type="Pfam" id="PF04432"/>
    </source>
</evidence>
<reference evidence="4" key="1">
    <citation type="journal article" date="2021" name="Microorganisms">
        <title>Phylogenomic Reconstruction and Metabolic Potential of the Genus Aminobacter.</title>
        <authorList>
            <person name="Artuso I."/>
            <person name="Turrini P."/>
            <person name="Pirolo M."/>
            <person name="Lugli G.A."/>
            <person name="Ventura M."/>
            <person name="Visca P."/>
        </authorList>
    </citation>
    <scope>NUCLEOTIDE SEQUENCE</scope>
    <source>
        <strain evidence="4">LMG 26462</strain>
    </source>
</reference>
<organism evidence="4 5">
    <name type="scientific">Aminobacter anthyllidis</name>
    <dbReference type="NCBI Taxonomy" id="1035067"/>
    <lineage>
        <taxon>Bacteria</taxon>
        <taxon>Pseudomonadati</taxon>
        <taxon>Pseudomonadota</taxon>
        <taxon>Alphaproteobacteria</taxon>
        <taxon>Hyphomicrobiales</taxon>
        <taxon>Phyllobacteriaceae</taxon>
        <taxon>Aminobacter</taxon>
    </lineage>
</organism>
<evidence type="ECO:0000313" key="4">
    <source>
        <dbReference type="EMBL" id="MBT1155510.1"/>
    </source>
</evidence>
<protein>
    <submittedName>
        <fullName evidence="4">Coenzyme F420 hydrogenase/dehydrogenase, beta subunit C-terminal domain</fullName>
    </submittedName>
</protein>
<dbReference type="GO" id="GO:0033354">
    <property type="term" value="P:chlorophyll cycle"/>
    <property type="evidence" value="ECO:0007669"/>
    <property type="project" value="TreeGrafter"/>
</dbReference>
<accession>A0A9X1A987</accession>
<feature type="domain" description="Coenzyme F420 hydrogenase/dehydrogenase beta subunit N-terminal" evidence="2">
    <location>
        <begin position="88"/>
        <end position="160"/>
    </location>
</feature>
<dbReference type="InterPro" id="IPR007516">
    <property type="entry name" value="Co_F420_Hydgase/DH_bsu_N"/>
</dbReference>
<dbReference type="PANTHER" id="PTHR31332">
    <property type="entry name" value="7-HYDROXYMETHYL CHLOROPHYLL A REDUCTASE, CHLOROPLASTIC"/>
    <property type="match status" value="1"/>
</dbReference>
<name>A0A9X1A987_9HYPH</name>
<feature type="region of interest" description="Disordered" evidence="1">
    <location>
        <begin position="404"/>
        <end position="423"/>
    </location>
</feature>